<sequence length="281" mass="32103">MKKWIAYPYVFFMLVFILLPLLLTLYYSVTYQDWDGTTRFTLQHFKTFFTGAGYSDSRIFINILLRSLRLALVTTVICLVLGYPLAMILSKMKGVTRNNLVLLLIVPMWMNFLIRTYAWMSILSREGILNGILIRLGLPTVNILYTETAVILGMVYNFLPFMILPIYTVLVKMDKRVLEAAADLGANKFITFTRVIFPLSLPGVISGITMVFMPSVTTFVIPRLLGGGRVEMIGNLIEQQFLGEYNWNFGSAVSIIMMTFILLFMYLLQKNVDKEEGGSIW</sequence>
<feature type="transmembrane region" description="Helical" evidence="8">
    <location>
        <begin position="68"/>
        <end position="88"/>
    </location>
</feature>
<keyword evidence="5 8" id="KW-0812">Transmembrane</keyword>
<gene>
    <name evidence="10" type="ORF">SAMN03080614_10517</name>
</gene>
<evidence type="ECO:0000256" key="2">
    <source>
        <dbReference type="ARBA" id="ARBA00007069"/>
    </source>
</evidence>
<dbReference type="SUPFAM" id="SSF161098">
    <property type="entry name" value="MetI-like"/>
    <property type="match status" value="1"/>
</dbReference>
<evidence type="ECO:0000256" key="7">
    <source>
        <dbReference type="ARBA" id="ARBA00023136"/>
    </source>
</evidence>
<dbReference type="Pfam" id="PF00528">
    <property type="entry name" value="BPD_transp_1"/>
    <property type="match status" value="1"/>
</dbReference>
<keyword evidence="4" id="KW-1003">Cell membrane</keyword>
<proteinExistence type="inferred from homology"/>
<evidence type="ECO:0000259" key="9">
    <source>
        <dbReference type="PROSITE" id="PS50928"/>
    </source>
</evidence>
<reference evidence="11" key="1">
    <citation type="submission" date="2016-10" db="EMBL/GenBank/DDBJ databases">
        <authorList>
            <person name="Varghese N."/>
            <person name="Submissions S."/>
        </authorList>
    </citation>
    <scope>NUCLEOTIDE SEQUENCE [LARGE SCALE GENOMIC DNA]</scope>
    <source>
        <strain evidence="11">DSM 13577</strain>
    </source>
</reference>
<comment type="subcellular location">
    <subcellularLocation>
        <location evidence="1 8">Cell membrane</location>
        <topology evidence="1 8">Multi-pass membrane protein</topology>
    </subcellularLocation>
</comment>
<feature type="transmembrane region" description="Helical" evidence="8">
    <location>
        <begin position="6"/>
        <end position="29"/>
    </location>
</feature>
<dbReference type="PROSITE" id="PS50928">
    <property type="entry name" value="ABC_TM1"/>
    <property type="match status" value="1"/>
</dbReference>
<protein>
    <submittedName>
        <fullName evidence="10">Spermidine/putrescine transport system permease protein</fullName>
    </submittedName>
</protein>
<dbReference type="AlphaFoldDB" id="A0A1I0BYZ9"/>
<feature type="transmembrane region" description="Helical" evidence="8">
    <location>
        <begin position="192"/>
        <end position="213"/>
    </location>
</feature>
<dbReference type="EMBL" id="FOIF01000051">
    <property type="protein sequence ID" value="SET11781.1"/>
    <property type="molecule type" value="Genomic_DNA"/>
</dbReference>
<dbReference type="InterPro" id="IPR035906">
    <property type="entry name" value="MetI-like_sf"/>
</dbReference>
<dbReference type="CDD" id="cd06261">
    <property type="entry name" value="TM_PBP2"/>
    <property type="match status" value="1"/>
</dbReference>
<dbReference type="Proteomes" id="UP000243819">
    <property type="component" value="Unassembled WGS sequence"/>
</dbReference>
<organism evidence="10 11">
    <name type="scientific">Anaerobranca gottschalkii DSM 13577</name>
    <dbReference type="NCBI Taxonomy" id="1120990"/>
    <lineage>
        <taxon>Bacteria</taxon>
        <taxon>Bacillati</taxon>
        <taxon>Bacillota</taxon>
        <taxon>Clostridia</taxon>
        <taxon>Eubacteriales</taxon>
        <taxon>Proteinivoracaceae</taxon>
        <taxon>Anaerobranca</taxon>
    </lineage>
</organism>
<dbReference type="GO" id="GO:0005886">
    <property type="term" value="C:plasma membrane"/>
    <property type="evidence" value="ECO:0007669"/>
    <property type="project" value="UniProtKB-SubCell"/>
</dbReference>
<keyword evidence="6 8" id="KW-1133">Transmembrane helix</keyword>
<name>A0A1I0BYZ9_9FIRM</name>
<comment type="similarity">
    <text evidence="2">Belongs to the binding-protein-dependent transport system permease family. CysTW subfamily.</text>
</comment>
<dbReference type="GO" id="GO:0055085">
    <property type="term" value="P:transmembrane transport"/>
    <property type="evidence" value="ECO:0007669"/>
    <property type="project" value="InterPro"/>
</dbReference>
<evidence type="ECO:0000256" key="1">
    <source>
        <dbReference type="ARBA" id="ARBA00004651"/>
    </source>
</evidence>
<dbReference type="RefSeq" id="WP_091351297.1">
    <property type="nucleotide sequence ID" value="NZ_FOIF01000051.1"/>
</dbReference>
<evidence type="ECO:0000256" key="6">
    <source>
        <dbReference type="ARBA" id="ARBA00022989"/>
    </source>
</evidence>
<evidence type="ECO:0000313" key="11">
    <source>
        <dbReference type="Proteomes" id="UP000243819"/>
    </source>
</evidence>
<keyword evidence="3 8" id="KW-0813">Transport</keyword>
<evidence type="ECO:0000256" key="8">
    <source>
        <dbReference type="RuleBase" id="RU363032"/>
    </source>
</evidence>
<dbReference type="InterPro" id="IPR000515">
    <property type="entry name" value="MetI-like"/>
</dbReference>
<accession>A0A1I0BYZ9</accession>
<evidence type="ECO:0000256" key="5">
    <source>
        <dbReference type="ARBA" id="ARBA00022692"/>
    </source>
</evidence>
<dbReference type="PANTHER" id="PTHR42929">
    <property type="entry name" value="INNER MEMBRANE ABC TRANSPORTER PERMEASE PROTEIN YDCU-RELATED-RELATED"/>
    <property type="match status" value="1"/>
</dbReference>
<feature type="transmembrane region" description="Helical" evidence="8">
    <location>
        <begin position="249"/>
        <end position="268"/>
    </location>
</feature>
<dbReference type="STRING" id="1120990.SAMN03080614_10517"/>
<evidence type="ECO:0000256" key="4">
    <source>
        <dbReference type="ARBA" id="ARBA00022475"/>
    </source>
</evidence>
<keyword evidence="11" id="KW-1185">Reference proteome</keyword>
<feature type="transmembrane region" description="Helical" evidence="8">
    <location>
        <begin position="100"/>
        <end position="120"/>
    </location>
</feature>
<dbReference type="PANTHER" id="PTHR42929:SF1">
    <property type="entry name" value="INNER MEMBRANE ABC TRANSPORTER PERMEASE PROTEIN YDCU-RELATED"/>
    <property type="match status" value="1"/>
</dbReference>
<evidence type="ECO:0000256" key="3">
    <source>
        <dbReference type="ARBA" id="ARBA00022448"/>
    </source>
</evidence>
<feature type="transmembrane region" description="Helical" evidence="8">
    <location>
        <begin position="151"/>
        <end position="171"/>
    </location>
</feature>
<keyword evidence="7 8" id="KW-0472">Membrane</keyword>
<feature type="domain" description="ABC transmembrane type-1" evidence="9">
    <location>
        <begin position="64"/>
        <end position="268"/>
    </location>
</feature>
<dbReference type="Gene3D" id="1.10.3720.10">
    <property type="entry name" value="MetI-like"/>
    <property type="match status" value="1"/>
</dbReference>
<evidence type="ECO:0000313" key="10">
    <source>
        <dbReference type="EMBL" id="SET11781.1"/>
    </source>
</evidence>
<dbReference type="OrthoDB" id="9807047at2"/>